<dbReference type="PANTHER" id="PTHR43056:SF10">
    <property type="entry name" value="COCE_NOND FAMILY, PUTATIVE (AFU_ORTHOLOGUE AFUA_7G00600)-RELATED"/>
    <property type="match status" value="1"/>
</dbReference>
<dbReference type="InterPro" id="IPR008979">
    <property type="entry name" value="Galactose-bd-like_sf"/>
</dbReference>
<dbReference type="InterPro" id="IPR005674">
    <property type="entry name" value="CocE/Ser_esterase"/>
</dbReference>
<keyword evidence="1 4" id="KW-0378">Hydrolase</keyword>
<evidence type="ECO:0000313" key="4">
    <source>
        <dbReference type="EMBL" id="MFC4312510.1"/>
    </source>
</evidence>
<dbReference type="InterPro" id="IPR029058">
    <property type="entry name" value="AB_hydrolase_fold"/>
</dbReference>
<dbReference type="InterPro" id="IPR000383">
    <property type="entry name" value="Xaa-Pro-like_dom"/>
</dbReference>
<evidence type="ECO:0000256" key="2">
    <source>
        <dbReference type="SAM" id="SignalP"/>
    </source>
</evidence>
<dbReference type="NCBIfam" id="TIGR00976">
    <property type="entry name" value="CocE_NonD"/>
    <property type="match status" value="1"/>
</dbReference>
<dbReference type="Pfam" id="PF02129">
    <property type="entry name" value="Peptidase_S15"/>
    <property type="match status" value="1"/>
</dbReference>
<keyword evidence="2" id="KW-0732">Signal</keyword>
<dbReference type="InterPro" id="IPR050585">
    <property type="entry name" value="Xaa-Pro_dipeptidyl-ppase/CocE"/>
</dbReference>
<dbReference type="Gene3D" id="3.40.50.1820">
    <property type="entry name" value="alpha/beta hydrolase"/>
    <property type="match status" value="1"/>
</dbReference>
<name>A0ABV8T0C7_9GAMM</name>
<dbReference type="SUPFAM" id="SSF53474">
    <property type="entry name" value="alpha/beta-Hydrolases"/>
    <property type="match status" value="1"/>
</dbReference>
<keyword evidence="5" id="KW-1185">Reference proteome</keyword>
<accession>A0ABV8T0C7</accession>
<reference evidence="5" key="1">
    <citation type="journal article" date="2019" name="Int. J. Syst. Evol. Microbiol.">
        <title>The Global Catalogue of Microorganisms (GCM) 10K type strain sequencing project: providing services to taxonomists for standard genome sequencing and annotation.</title>
        <authorList>
            <consortium name="The Broad Institute Genomics Platform"/>
            <consortium name="The Broad Institute Genome Sequencing Center for Infectious Disease"/>
            <person name="Wu L."/>
            <person name="Ma J."/>
        </authorList>
    </citation>
    <scope>NUCLEOTIDE SEQUENCE [LARGE SCALE GENOMIC DNA]</scope>
    <source>
        <strain evidence="5">CGMCC 1.10759</strain>
    </source>
</reference>
<gene>
    <name evidence="4" type="ORF">ACFPN2_25730</name>
</gene>
<feature type="domain" description="Xaa-Pro dipeptidyl-peptidase C-terminal" evidence="3">
    <location>
        <begin position="355"/>
        <end position="612"/>
    </location>
</feature>
<dbReference type="PANTHER" id="PTHR43056">
    <property type="entry name" value="PEPTIDASE S9 PROLYL OLIGOPEPTIDASE"/>
    <property type="match status" value="1"/>
</dbReference>
<evidence type="ECO:0000313" key="5">
    <source>
        <dbReference type="Proteomes" id="UP001595904"/>
    </source>
</evidence>
<comment type="caution">
    <text evidence="4">The sequence shown here is derived from an EMBL/GenBank/DDBJ whole genome shotgun (WGS) entry which is preliminary data.</text>
</comment>
<evidence type="ECO:0000256" key="1">
    <source>
        <dbReference type="ARBA" id="ARBA00022801"/>
    </source>
</evidence>
<dbReference type="EMBL" id="JBHSDU010000014">
    <property type="protein sequence ID" value="MFC4312510.1"/>
    <property type="molecule type" value="Genomic_DNA"/>
</dbReference>
<dbReference type="Proteomes" id="UP001595904">
    <property type="component" value="Unassembled WGS sequence"/>
</dbReference>
<dbReference type="SMART" id="SM00939">
    <property type="entry name" value="PepX_C"/>
    <property type="match status" value="1"/>
</dbReference>
<organism evidence="4 5">
    <name type="scientific">Steroidobacter flavus</name>
    <dbReference type="NCBI Taxonomy" id="1842136"/>
    <lineage>
        <taxon>Bacteria</taxon>
        <taxon>Pseudomonadati</taxon>
        <taxon>Pseudomonadota</taxon>
        <taxon>Gammaproteobacteria</taxon>
        <taxon>Steroidobacterales</taxon>
        <taxon>Steroidobacteraceae</taxon>
        <taxon>Steroidobacter</taxon>
    </lineage>
</organism>
<proteinExistence type="predicted"/>
<dbReference type="Pfam" id="PF08530">
    <property type="entry name" value="PepX_C"/>
    <property type="match status" value="1"/>
</dbReference>
<dbReference type="Gene3D" id="2.60.120.260">
    <property type="entry name" value="Galactose-binding domain-like"/>
    <property type="match status" value="1"/>
</dbReference>
<dbReference type="InterPro" id="IPR013736">
    <property type="entry name" value="Xaa-Pro_dipept_C"/>
</dbReference>
<dbReference type="SUPFAM" id="SSF49785">
    <property type="entry name" value="Galactose-binding domain-like"/>
    <property type="match status" value="1"/>
</dbReference>
<feature type="chain" id="PRO_5045652756" evidence="2">
    <location>
        <begin position="26"/>
        <end position="617"/>
    </location>
</feature>
<sequence>MTFAWTALGRCALVAVLFISSLASAANYDRRVFDIPMRDGVKLHTVIVLPKGAKHAPILLTRTPYNAEWMTKQKESNDMRVLLEGFDNAADVIVEGGYIRVVQDIRGKHGSGGDFVMTRPLAGSPFNRTSVDESTDAYDTIDWLVKHVAETDGKVGVIGISYNGFTTLMALVNPHPALKVAVPMDPMVDGWRGDDWFHNGAFRQYAIAAIHGSESRDNSIEFSWDSADRYETFMRAGSVGELARRRGTDKVQYWRNIVEHPAYDEFWQSQAVDRILASRPLQVPVMISGSLWDQEDIYGATAVYKALEPKDDTGKKVYLTLGPWHHAHAIFDGSSVGNIRWGHDTAKWWRQNVLAPFLAHHLKGAPMDVAPVTAFQSGSNEWRRLEQWPPASANTAKLYLKPEGELGFDAVPGATQTADYISDPADPVTFVPRPIRVDDNGEQWEPWLTTDQRSSAARPDVLTFTSQVLDKAVSIAGEPIVRLTASTSGTDSDWVVKLIDVYPDRVADDPAMSGYQLPIAMEIFRGRYRQSLSQATPLESNVPLRYEFALPDANHVFRPGHRIMVQVQSSWFPLYDRNPQTFVPNIFLAKPRDYVKATQKVVVAGPDASHIVLPVTQ</sequence>
<dbReference type="Gene3D" id="1.10.3020.10">
    <property type="entry name" value="alpha-amino acid ester hydrolase ( Helical cap domain)"/>
    <property type="match status" value="1"/>
</dbReference>
<protein>
    <submittedName>
        <fullName evidence="4">CocE/NonD family hydrolase</fullName>
    </submittedName>
</protein>
<feature type="signal peptide" evidence="2">
    <location>
        <begin position="1"/>
        <end position="25"/>
    </location>
</feature>
<evidence type="ECO:0000259" key="3">
    <source>
        <dbReference type="SMART" id="SM00939"/>
    </source>
</evidence>
<dbReference type="RefSeq" id="WP_380601963.1">
    <property type="nucleotide sequence ID" value="NZ_JBHSDU010000014.1"/>
</dbReference>
<dbReference type="GO" id="GO:0016787">
    <property type="term" value="F:hydrolase activity"/>
    <property type="evidence" value="ECO:0007669"/>
    <property type="project" value="UniProtKB-KW"/>
</dbReference>